<evidence type="ECO:0000256" key="1">
    <source>
        <dbReference type="ARBA" id="ARBA00022737"/>
    </source>
</evidence>
<dbReference type="Proteomes" id="UP000663828">
    <property type="component" value="Unassembled WGS sequence"/>
</dbReference>
<dbReference type="Pfam" id="PF02493">
    <property type="entry name" value="MORN"/>
    <property type="match status" value="4"/>
</dbReference>
<dbReference type="SMART" id="SM00698">
    <property type="entry name" value="MORN"/>
    <property type="match status" value="4"/>
</dbReference>
<dbReference type="PANTHER" id="PTHR23084">
    <property type="entry name" value="PHOSPHATIDYLINOSITOL-4-PHOSPHATE 5-KINASE RELATED"/>
    <property type="match status" value="1"/>
</dbReference>
<dbReference type="SUPFAM" id="SSF82185">
    <property type="entry name" value="Histone H3 K4-specific methyltransferase SET7/9 N-terminal domain"/>
    <property type="match status" value="1"/>
</dbReference>
<evidence type="ECO:0008006" key="5">
    <source>
        <dbReference type="Google" id="ProtNLM"/>
    </source>
</evidence>
<proteinExistence type="predicted"/>
<keyword evidence="2" id="KW-0472">Membrane</keyword>
<keyword evidence="2" id="KW-0812">Transmembrane</keyword>
<evidence type="ECO:0000313" key="3">
    <source>
        <dbReference type="EMBL" id="CAF1383911.1"/>
    </source>
</evidence>
<organism evidence="3 4">
    <name type="scientific">Adineta ricciae</name>
    <name type="common">Rotifer</name>
    <dbReference type="NCBI Taxonomy" id="249248"/>
    <lineage>
        <taxon>Eukaryota</taxon>
        <taxon>Metazoa</taxon>
        <taxon>Spiralia</taxon>
        <taxon>Gnathifera</taxon>
        <taxon>Rotifera</taxon>
        <taxon>Eurotatoria</taxon>
        <taxon>Bdelloidea</taxon>
        <taxon>Adinetida</taxon>
        <taxon>Adinetidae</taxon>
        <taxon>Adineta</taxon>
    </lineage>
</organism>
<name>A0A815JSX1_ADIRI</name>
<dbReference type="PANTHER" id="PTHR23084:SF263">
    <property type="entry name" value="MORN REPEAT-CONTAINING PROTEIN 1"/>
    <property type="match status" value="1"/>
</dbReference>
<reference evidence="3" key="1">
    <citation type="submission" date="2021-02" db="EMBL/GenBank/DDBJ databases">
        <authorList>
            <person name="Nowell W R."/>
        </authorList>
    </citation>
    <scope>NUCLEOTIDE SEQUENCE</scope>
</reference>
<keyword evidence="1" id="KW-0677">Repeat</keyword>
<comment type="caution">
    <text evidence="3">The sequence shown here is derived from an EMBL/GenBank/DDBJ whole genome shotgun (WGS) entry which is preliminary data.</text>
</comment>
<keyword evidence="2" id="KW-1133">Transmembrane helix</keyword>
<dbReference type="AlphaFoldDB" id="A0A815JSX1"/>
<sequence>MHHHSFILSISLLLIGFTCFASGLFFFKSRNTPEPSSQASSSPLTTTGNPISMKPYVTVPPSTSSVPMITETVDEEGNTYVGQIDSTGKKHGYGVFTFFNGLMKYSGRWDKNYMSGYGEMVWADKHRYIGYWRAGQRSGYGIMIWPSGNRYQGNWVRDKRQGQGIQTQPNGQKQSGKWYNDNFIGNDVQTQRYADDVSFTGKDEKNILNETEQQSETNDRAVNL</sequence>
<dbReference type="Gene3D" id="2.20.110.10">
    <property type="entry name" value="Histone H3 K4-specific methyltransferase SET7/9 N-terminal domain"/>
    <property type="match status" value="2"/>
</dbReference>
<feature type="transmembrane region" description="Helical" evidence="2">
    <location>
        <begin position="6"/>
        <end position="27"/>
    </location>
</feature>
<protein>
    <recommendedName>
        <fullName evidence="5">MORN repeat protein</fullName>
    </recommendedName>
</protein>
<dbReference type="InterPro" id="IPR003409">
    <property type="entry name" value="MORN"/>
</dbReference>
<evidence type="ECO:0000256" key="2">
    <source>
        <dbReference type="SAM" id="Phobius"/>
    </source>
</evidence>
<dbReference type="EMBL" id="CAJNOR010003159">
    <property type="protein sequence ID" value="CAF1383911.1"/>
    <property type="molecule type" value="Genomic_DNA"/>
</dbReference>
<keyword evidence="4" id="KW-1185">Reference proteome</keyword>
<gene>
    <name evidence="3" type="ORF">XAT740_LOCUS33227</name>
</gene>
<evidence type="ECO:0000313" key="4">
    <source>
        <dbReference type="Proteomes" id="UP000663828"/>
    </source>
</evidence>
<accession>A0A815JSX1</accession>